<evidence type="ECO:0000256" key="2">
    <source>
        <dbReference type="ARBA" id="ARBA00010663"/>
    </source>
</evidence>
<dbReference type="PROSITE" id="PS50262">
    <property type="entry name" value="G_PROTEIN_RECEP_F1_2"/>
    <property type="match status" value="1"/>
</dbReference>
<evidence type="ECO:0000256" key="4">
    <source>
        <dbReference type="ARBA" id="ARBA00022989"/>
    </source>
</evidence>
<evidence type="ECO:0000256" key="11">
    <source>
        <dbReference type="SAM" id="Phobius"/>
    </source>
</evidence>
<comment type="similarity">
    <text evidence="2">Belongs to the G-protein coupled receptor 1 family.</text>
</comment>
<evidence type="ECO:0000256" key="1">
    <source>
        <dbReference type="ARBA" id="ARBA00004141"/>
    </source>
</evidence>
<gene>
    <name evidence="13" type="ORF">QYM36_000774</name>
</gene>
<dbReference type="PANTHER" id="PTHR24240">
    <property type="entry name" value="OPSIN"/>
    <property type="match status" value="1"/>
</dbReference>
<evidence type="ECO:0000313" key="13">
    <source>
        <dbReference type="EMBL" id="KAK2726443.1"/>
    </source>
</evidence>
<evidence type="ECO:0000256" key="3">
    <source>
        <dbReference type="ARBA" id="ARBA00022692"/>
    </source>
</evidence>
<keyword evidence="4 11" id="KW-1133">Transmembrane helix</keyword>
<feature type="domain" description="G-protein coupled receptors family 1 profile" evidence="12">
    <location>
        <begin position="1"/>
        <end position="219"/>
    </location>
</feature>
<feature type="transmembrane region" description="Helical" evidence="11">
    <location>
        <begin position="164"/>
        <end position="185"/>
    </location>
</feature>
<dbReference type="Proteomes" id="UP001187531">
    <property type="component" value="Unassembled WGS sequence"/>
</dbReference>
<feature type="non-terminal residue" evidence="13">
    <location>
        <position position="452"/>
    </location>
</feature>
<dbReference type="EMBL" id="JAVRJZ010000002">
    <property type="protein sequence ID" value="KAK2726443.1"/>
    <property type="molecule type" value="Genomic_DNA"/>
</dbReference>
<protein>
    <recommendedName>
        <fullName evidence="12">G-protein coupled receptors family 1 profile domain-containing protein</fullName>
    </recommendedName>
</protein>
<dbReference type="Gene3D" id="1.20.1070.10">
    <property type="entry name" value="Rhodopsin 7-helix transmembrane proteins"/>
    <property type="match status" value="1"/>
</dbReference>
<accession>A0AA88IC12</accession>
<dbReference type="GO" id="GO:0004930">
    <property type="term" value="F:G protein-coupled receptor activity"/>
    <property type="evidence" value="ECO:0007669"/>
    <property type="project" value="UniProtKB-KW"/>
</dbReference>
<dbReference type="GO" id="GO:0007601">
    <property type="term" value="P:visual perception"/>
    <property type="evidence" value="ECO:0007669"/>
    <property type="project" value="UniProtKB-KW"/>
</dbReference>
<feature type="transmembrane region" description="Helical" evidence="11">
    <location>
        <begin position="62"/>
        <end position="81"/>
    </location>
</feature>
<keyword evidence="9" id="KW-0844">Vision</keyword>
<dbReference type="GO" id="GO:0016020">
    <property type="term" value="C:membrane"/>
    <property type="evidence" value="ECO:0007669"/>
    <property type="project" value="UniProtKB-SubCell"/>
</dbReference>
<evidence type="ECO:0000256" key="10">
    <source>
        <dbReference type="SAM" id="MobiDB-lite"/>
    </source>
</evidence>
<keyword evidence="14" id="KW-1185">Reference proteome</keyword>
<feature type="transmembrane region" description="Helical" evidence="11">
    <location>
        <begin position="16"/>
        <end position="41"/>
    </location>
</feature>
<evidence type="ECO:0000256" key="8">
    <source>
        <dbReference type="ARBA" id="ARBA00023224"/>
    </source>
</evidence>
<keyword evidence="5" id="KW-0297">G-protein coupled receptor</keyword>
<dbReference type="InterPro" id="IPR000276">
    <property type="entry name" value="GPCR_Rhodpsn"/>
</dbReference>
<evidence type="ECO:0000313" key="14">
    <source>
        <dbReference type="Proteomes" id="UP001187531"/>
    </source>
</evidence>
<keyword evidence="3 11" id="KW-0812">Transmembrane</keyword>
<proteinExistence type="inferred from homology"/>
<dbReference type="Pfam" id="PF00001">
    <property type="entry name" value="7tm_1"/>
    <property type="match status" value="1"/>
</dbReference>
<sequence>SSFKGRWVFGNAGCQIYGAGIGFFGLNSILTLAAIAWERYIVISAQPLNGKSRITRARARKVCIFLWAYVFILVIPPFFGWSSYHDEGIGTSCSWDYTSRTWNNRSYYFFLLTFGFIIPLIVITVSYGIMFATVVNSGNEIASMTVPSQRGSIRKTRRRSDIKTAQVIVFLILLFLIAWTPYAIVSAIGQFGSFSLSPIATSIPANCAKLLVVINPIVYGISHPRFRSSFTQYMCSLSSGSVYHAATPRFITPIIQQRKKLTNGQLSPPALRPSFVSDSVYYCGTYYHDCEHNTSFDRRCTRHSNSLHCETENHREKESNQSRNHSEPDFMRCDDRVIKGATKMAFTEYRIKKRSVIQKLFFRSETSLEVVRVSSPREIAQILYTNERRRKQELWRDKSLLPVPVQRRLSKKRESVLSPVADEGELKGSQCNVEKKGSRSQELVLFQRDIEN</sequence>
<dbReference type="AlphaFoldDB" id="A0AA88IC12"/>
<evidence type="ECO:0000256" key="7">
    <source>
        <dbReference type="ARBA" id="ARBA00023170"/>
    </source>
</evidence>
<keyword evidence="9" id="KW-0716">Sensory transduction</keyword>
<keyword evidence="6 11" id="KW-0472">Membrane</keyword>
<comment type="subcellular location">
    <subcellularLocation>
        <location evidence="1">Membrane</location>
        <topology evidence="1">Multi-pass membrane protein</topology>
    </subcellularLocation>
</comment>
<feature type="transmembrane region" description="Helical" evidence="11">
    <location>
        <begin position="107"/>
        <end position="135"/>
    </location>
</feature>
<evidence type="ECO:0000256" key="5">
    <source>
        <dbReference type="ARBA" id="ARBA00023040"/>
    </source>
</evidence>
<dbReference type="InterPro" id="IPR017452">
    <property type="entry name" value="GPCR_Rhodpsn_7TM"/>
</dbReference>
<keyword evidence="7" id="KW-0675">Receptor</keyword>
<name>A0AA88IC12_ARTSF</name>
<dbReference type="InterPro" id="IPR050125">
    <property type="entry name" value="GPCR_opsins"/>
</dbReference>
<dbReference type="PRINTS" id="PR00237">
    <property type="entry name" value="GPCRRHODOPSN"/>
</dbReference>
<feature type="region of interest" description="Disordered" evidence="10">
    <location>
        <begin position="310"/>
        <end position="329"/>
    </location>
</feature>
<keyword evidence="8" id="KW-0807">Transducer</keyword>
<evidence type="ECO:0000256" key="9">
    <source>
        <dbReference type="ARBA" id="ARBA00023305"/>
    </source>
</evidence>
<reference evidence="13" key="1">
    <citation type="submission" date="2023-07" db="EMBL/GenBank/DDBJ databases">
        <title>Chromosome-level genome assembly of Artemia franciscana.</title>
        <authorList>
            <person name="Jo E."/>
        </authorList>
    </citation>
    <scope>NUCLEOTIDE SEQUENCE</scope>
    <source>
        <tissue evidence="13">Whole body</tissue>
    </source>
</reference>
<comment type="caution">
    <text evidence="13">The sequence shown here is derived from an EMBL/GenBank/DDBJ whole genome shotgun (WGS) entry which is preliminary data.</text>
</comment>
<dbReference type="SUPFAM" id="SSF81321">
    <property type="entry name" value="Family A G protein-coupled receptor-like"/>
    <property type="match status" value="1"/>
</dbReference>
<evidence type="ECO:0000256" key="6">
    <source>
        <dbReference type="ARBA" id="ARBA00023136"/>
    </source>
</evidence>
<evidence type="ECO:0000259" key="12">
    <source>
        <dbReference type="PROSITE" id="PS50262"/>
    </source>
</evidence>
<organism evidence="13 14">
    <name type="scientific">Artemia franciscana</name>
    <name type="common">Brine shrimp</name>
    <name type="synonym">Artemia sanfranciscana</name>
    <dbReference type="NCBI Taxonomy" id="6661"/>
    <lineage>
        <taxon>Eukaryota</taxon>
        <taxon>Metazoa</taxon>
        <taxon>Ecdysozoa</taxon>
        <taxon>Arthropoda</taxon>
        <taxon>Crustacea</taxon>
        <taxon>Branchiopoda</taxon>
        <taxon>Anostraca</taxon>
        <taxon>Artemiidae</taxon>
        <taxon>Artemia</taxon>
    </lineage>
</organism>